<keyword evidence="4" id="KW-1185">Reference proteome</keyword>
<evidence type="ECO:0000259" key="3">
    <source>
        <dbReference type="PROSITE" id="PS51263"/>
    </source>
</evidence>
<dbReference type="InterPro" id="IPR002108">
    <property type="entry name" value="ADF-H"/>
</dbReference>
<dbReference type="GO" id="GO:0030042">
    <property type="term" value="P:actin filament depolymerization"/>
    <property type="evidence" value="ECO:0007669"/>
    <property type="project" value="InterPro"/>
</dbReference>
<dbReference type="PROSITE" id="PS51263">
    <property type="entry name" value="ADF_H"/>
    <property type="match status" value="1"/>
</dbReference>
<protein>
    <submittedName>
        <fullName evidence="5">Cofilin/actin-depolymerizing factor homolog</fullName>
    </submittedName>
</protein>
<dbReference type="SMART" id="SM00102">
    <property type="entry name" value="ADF"/>
    <property type="match status" value="1"/>
</dbReference>
<comment type="similarity">
    <text evidence="1">Belongs to the actin-binding proteins ADF family.</text>
</comment>
<accession>A0A6P8KLW3</accession>
<dbReference type="Pfam" id="PF00241">
    <property type="entry name" value="Cofilin_ADF"/>
    <property type="match status" value="1"/>
</dbReference>
<keyword evidence="2" id="KW-0009">Actin-binding</keyword>
<dbReference type="RefSeq" id="XP_033170705.1">
    <property type="nucleotide sequence ID" value="XM_033314814.1"/>
</dbReference>
<reference evidence="5" key="1">
    <citation type="submission" date="2025-08" db="UniProtKB">
        <authorList>
            <consortium name="RefSeq"/>
        </authorList>
    </citation>
    <scope>IDENTIFICATION</scope>
    <source>
        <strain evidence="5">Mau12</strain>
        <tissue evidence="5">Whole Body</tissue>
    </source>
</reference>
<dbReference type="GO" id="GO:0003779">
    <property type="term" value="F:actin binding"/>
    <property type="evidence" value="ECO:0007669"/>
    <property type="project" value="UniProtKB-KW"/>
</dbReference>
<organism evidence="4 5">
    <name type="scientific">Drosophila mauritiana</name>
    <name type="common">Fruit fly</name>
    <dbReference type="NCBI Taxonomy" id="7226"/>
    <lineage>
        <taxon>Eukaryota</taxon>
        <taxon>Metazoa</taxon>
        <taxon>Ecdysozoa</taxon>
        <taxon>Arthropoda</taxon>
        <taxon>Hexapoda</taxon>
        <taxon>Insecta</taxon>
        <taxon>Pterygota</taxon>
        <taxon>Neoptera</taxon>
        <taxon>Endopterygota</taxon>
        <taxon>Diptera</taxon>
        <taxon>Brachycera</taxon>
        <taxon>Muscomorpha</taxon>
        <taxon>Ephydroidea</taxon>
        <taxon>Drosophilidae</taxon>
        <taxon>Drosophila</taxon>
        <taxon>Sophophora</taxon>
    </lineage>
</organism>
<gene>
    <name evidence="5" type="primary">LOC117147778</name>
</gene>
<proteinExistence type="inferred from homology"/>
<dbReference type="GeneID" id="117147778"/>
<evidence type="ECO:0000256" key="2">
    <source>
        <dbReference type="ARBA" id="ARBA00023203"/>
    </source>
</evidence>
<evidence type="ECO:0000313" key="4">
    <source>
        <dbReference type="Proteomes" id="UP000515162"/>
    </source>
</evidence>
<feature type="domain" description="ADF-H" evidence="3">
    <location>
        <begin position="2"/>
        <end position="143"/>
    </location>
</feature>
<dbReference type="Proteomes" id="UP000515162">
    <property type="component" value="Chromosome X"/>
</dbReference>
<dbReference type="CDD" id="cd11286">
    <property type="entry name" value="ADF_cofilin_like"/>
    <property type="match status" value="1"/>
</dbReference>
<dbReference type="PANTHER" id="PTHR11913">
    <property type="entry name" value="COFILIN-RELATED"/>
    <property type="match status" value="1"/>
</dbReference>
<name>A0A6P8KLW3_DROMA</name>
<dbReference type="InterPro" id="IPR029006">
    <property type="entry name" value="ADF-H/Gelsolin-like_dom_sf"/>
</dbReference>
<dbReference type="GO" id="GO:0015629">
    <property type="term" value="C:actin cytoskeleton"/>
    <property type="evidence" value="ECO:0007669"/>
    <property type="project" value="InterPro"/>
</dbReference>
<sequence length="148" mass="17327">MASGINLSRECQQVFEQIRKLKQHRYAVFVIQDEREIKVEALGVREANYDDFLTHLQWAGPNQCRFAVYDYAYQHQCQGTMSTCLKEKLILMLWCPTLARIKDKMLYSSTFAVLKREFPGVQKCIQATEPEEACRNAVEEQLRSLDRE</sequence>
<dbReference type="AlphaFoldDB" id="A0A6P8KLW3"/>
<dbReference type="InterPro" id="IPR017904">
    <property type="entry name" value="ADF/Cofilin"/>
</dbReference>
<dbReference type="SUPFAM" id="SSF55753">
    <property type="entry name" value="Actin depolymerizing proteins"/>
    <property type="match status" value="1"/>
</dbReference>
<evidence type="ECO:0000313" key="5">
    <source>
        <dbReference type="RefSeq" id="XP_033170705.1"/>
    </source>
</evidence>
<evidence type="ECO:0000256" key="1">
    <source>
        <dbReference type="ARBA" id="ARBA00006844"/>
    </source>
</evidence>
<dbReference type="Gene3D" id="3.40.20.10">
    <property type="entry name" value="Severin"/>
    <property type="match status" value="1"/>
</dbReference>